<dbReference type="Pfam" id="PF01343">
    <property type="entry name" value="Peptidase_S49"/>
    <property type="match status" value="1"/>
</dbReference>
<dbReference type="AlphaFoldDB" id="A0A6V8MPQ8"/>
<dbReference type="InterPro" id="IPR002142">
    <property type="entry name" value="Peptidase_S49"/>
</dbReference>
<organism evidence="6 7">
    <name type="scientific">Geomonas silvestris</name>
    <dbReference type="NCBI Taxonomy" id="2740184"/>
    <lineage>
        <taxon>Bacteria</taxon>
        <taxon>Pseudomonadati</taxon>
        <taxon>Thermodesulfobacteriota</taxon>
        <taxon>Desulfuromonadia</taxon>
        <taxon>Geobacterales</taxon>
        <taxon>Geobacteraceae</taxon>
        <taxon>Geomonas</taxon>
    </lineage>
</organism>
<dbReference type="PANTHER" id="PTHR33209">
    <property type="entry name" value="PROTEASE 4"/>
    <property type="match status" value="1"/>
</dbReference>
<dbReference type="InterPro" id="IPR029045">
    <property type="entry name" value="ClpP/crotonase-like_dom_sf"/>
</dbReference>
<evidence type="ECO:0000313" key="6">
    <source>
        <dbReference type="EMBL" id="GFO62010.1"/>
    </source>
</evidence>
<dbReference type="CDD" id="cd07022">
    <property type="entry name" value="S49_Sppa_36K_type"/>
    <property type="match status" value="1"/>
</dbReference>
<comment type="similarity">
    <text evidence="1">Belongs to the peptidase S49 family.</text>
</comment>
<evidence type="ECO:0000256" key="1">
    <source>
        <dbReference type="ARBA" id="ARBA00008683"/>
    </source>
</evidence>
<evidence type="ECO:0000259" key="5">
    <source>
        <dbReference type="Pfam" id="PF01343"/>
    </source>
</evidence>
<evidence type="ECO:0000256" key="2">
    <source>
        <dbReference type="ARBA" id="ARBA00022670"/>
    </source>
</evidence>
<comment type="caution">
    <text evidence="6">The sequence shown here is derived from an EMBL/GenBank/DDBJ whole genome shotgun (WGS) entry which is preliminary data.</text>
</comment>
<reference evidence="7" key="1">
    <citation type="submission" date="2020-06" db="EMBL/GenBank/DDBJ databases">
        <title>Draft genomic sequence of Geomonas sp. Red330.</title>
        <authorList>
            <person name="Itoh H."/>
            <person name="Zhenxing X."/>
            <person name="Ushijima N."/>
            <person name="Masuda Y."/>
            <person name="Shiratori Y."/>
            <person name="Senoo K."/>
        </authorList>
    </citation>
    <scope>NUCLEOTIDE SEQUENCE [LARGE SCALE GENOMIC DNA]</scope>
    <source>
        <strain evidence="7">Red330</strain>
    </source>
</reference>
<name>A0A6V8MPQ8_9BACT</name>
<dbReference type="EMBL" id="BLXX01000024">
    <property type="protein sequence ID" value="GFO62010.1"/>
    <property type="molecule type" value="Genomic_DNA"/>
</dbReference>
<dbReference type="Proteomes" id="UP000556026">
    <property type="component" value="Unassembled WGS sequence"/>
</dbReference>
<protein>
    <recommendedName>
        <fullName evidence="5">Peptidase S49 domain-containing protein</fullName>
    </recommendedName>
</protein>
<keyword evidence="4" id="KW-0720">Serine protease</keyword>
<keyword evidence="3" id="KW-0378">Hydrolase</keyword>
<dbReference type="PANTHER" id="PTHR33209:SF1">
    <property type="entry name" value="PEPTIDASE S49 DOMAIN-CONTAINING PROTEIN"/>
    <property type="match status" value="1"/>
</dbReference>
<evidence type="ECO:0000256" key="4">
    <source>
        <dbReference type="ARBA" id="ARBA00022825"/>
    </source>
</evidence>
<sequence length="337" mass="36430">MNFNSVLRGPWMISPYLLDEILSAYSSFLDGDGFESNAVISHTGKQLFSGDKLYEVVNGTAIIPVHGLIIPRMNLFGRILGATSAEAIQLRFREALYDPRVEKILLHIDSPGGAAPGTFELAEFIFRSRGEKPTTAWTDGQMSSAAYLISSAAEKRFVSSEAANIGSIGVITRHRDLSAREANSGVKTSVLTAGRYKGTGHPHAPLSNADKEILQARLDHIYTALINTVARNLKLSAEKVATELADGREFLGSQGIMAGLADGMCTKDELCKQGNGGEYQKISASLVQRSRIAICKMLELRPRTVTSSLPVRQVASSPQVNPYVEAMVAFARSLGRA</sequence>
<evidence type="ECO:0000313" key="7">
    <source>
        <dbReference type="Proteomes" id="UP000556026"/>
    </source>
</evidence>
<keyword evidence="2" id="KW-0645">Protease</keyword>
<dbReference type="GO" id="GO:0006508">
    <property type="term" value="P:proteolysis"/>
    <property type="evidence" value="ECO:0007669"/>
    <property type="project" value="UniProtKB-KW"/>
</dbReference>
<feature type="domain" description="Peptidase S49" evidence="5">
    <location>
        <begin position="131"/>
        <end position="272"/>
    </location>
</feature>
<proteinExistence type="inferred from homology"/>
<dbReference type="GO" id="GO:0008236">
    <property type="term" value="F:serine-type peptidase activity"/>
    <property type="evidence" value="ECO:0007669"/>
    <property type="project" value="UniProtKB-KW"/>
</dbReference>
<dbReference type="RefSeq" id="WP_183356792.1">
    <property type="nucleotide sequence ID" value="NZ_BLXX01000024.1"/>
</dbReference>
<dbReference type="SUPFAM" id="SSF52096">
    <property type="entry name" value="ClpP/crotonase"/>
    <property type="match status" value="1"/>
</dbReference>
<keyword evidence="7" id="KW-1185">Reference proteome</keyword>
<accession>A0A6V8MPQ8</accession>
<dbReference type="Gene3D" id="3.90.226.10">
    <property type="entry name" value="2-enoyl-CoA Hydratase, Chain A, domain 1"/>
    <property type="match status" value="1"/>
</dbReference>
<gene>
    <name evidence="6" type="ORF">GMST_43350</name>
</gene>
<dbReference type="InterPro" id="IPR033855">
    <property type="entry name" value="Protein_C"/>
</dbReference>
<evidence type="ECO:0000256" key="3">
    <source>
        <dbReference type="ARBA" id="ARBA00022801"/>
    </source>
</evidence>